<accession>A0A2I0QVJ0</accession>
<name>A0A2I0QVJ0_9BACI</name>
<dbReference type="Pfam" id="PF10612">
    <property type="entry name" value="Spore-coat_CotZ"/>
    <property type="match status" value="1"/>
</dbReference>
<dbReference type="Proteomes" id="UP000243524">
    <property type="component" value="Unassembled WGS sequence"/>
</dbReference>
<comment type="caution">
    <text evidence="1">The sequence shown here is derived from an EMBL/GenBank/DDBJ whole genome shotgun (WGS) entry which is preliminary data.</text>
</comment>
<evidence type="ECO:0000313" key="1">
    <source>
        <dbReference type="EMBL" id="PKR78361.1"/>
    </source>
</evidence>
<dbReference type="EMBL" id="PJNH01000001">
    <property type="protein sequence ID" value="PKR78361.1"/>
    <property type="molecule type" value="Genomic_DNA"/>
</dbReference>
<organism evidence="1 2">
    <name type="scientific">Halalkalibacillus sediminis</name>
    <dbReference type="NCBI Taxonomy" id="2018042"/>
    <lineage>
        <taxon>Bacteria</taxon>
        <taxon>Bacillati</taxon>
        <taxon>Bacillota</taxon>
        <taxon>Bacilli</taxon>
        <taxon>Bacillales</taxon>
        <taxon>Bacillaceae</taxon>
        <taxon>Halalkalibacillus</taxon>
    </lineage>
</organism>
<dbReference type="OrthoDB" id="1655185at2"/>
<gene>
    <name evidence="1" type="ORF">CEY16_00970</name>
</gene>
<evidence type="ECO:0000313" key="2">
    <source>
        <dbReference type="Proteomes" id="UP000243524"/>
    </source>
</evidence>
<keyword evidence="1" id="KW-0946">Virion</keyword>
<keyword evidence="1" id="KW-0167">Capsid protein</keyword>
<reference evidence="1 2" key="1">
    <citation type="submission" date="2017-06" db="EMBL/GenBank/DDBJ databases">
        <title>the draft geome sequence of Illustriluteabacillus marina B3227.</title>
        <authorList>
            <person name="He R.-H."/>
            <person name="Du Z.-J."/>
        </authorList>
    </citation>
    <scope>NUCLEOTIDE SEQUENCE [LARGE SCALE GENOMIC DNA]</scope>
    <source>
        <strain evidence="1 2">B3227</strain>
    </source>
</reference>
<dbReference type="AlphaFoldDB" id="A0A2I0QVJ0"/>
<protein>
    <submittedName>
        <fullName evidence="1">Spore coat protein</fullName>
    </submittedName>
</protein>
<sequence length="150" mass="16744">MSCRDEHRSENCVCDILRQIVDAQNDIVAEDCDISCKQSIEDLLGDTTSPTGLDTVPVLLYCKCDPFKGFAVQNNQQRTVVASFYFRVKKVDDDCCATLELLRDPSDSQQNYHDPTKQKTANLRGTGLCITVDLKCFCHVTCLPATRSIS</sequence>
<proteinExistence type="predicted"/>
<dbReference type="RefSeq" id="WP_101330105.1">
    <property type="nucleotide sequence ID" value="NZ_PJNH01000001.1"/>
</dbReference>
<keyword evidence="2" id="KW-1185">Reference proteome</keyword>
<dbReference type="InterPro" id="IPR019593">
    <property type="entry name" value="Spore_coat_protein_Z/Y"/>
</dbReference>